<feature type="transmembrane region" description="Helical" evidence="1">
    <location>
        <begin position="199"/>
        <end position="219"/>
    </location>
</feature>
<feature type="transmembrane region" description="Helical" evidence="1">
    <location>
        <begin position="231"/>
        <end position="251"/>
    </location>
</feature>
<organism evidence="2 3">
    <name type="scientific">Mycena rosella</name>
    <name type="common">Pink bonnet</name>
    <name type="synonym">Agaricus rosellus</name>
    <dbReference type="NCBI Taxonomy" id="1033263"/>
    <lineage>
        <taxon>Eukaryota</taxon>
        <taxon>Fungi</taxon>
        <taxon>Dikarya</taxon>
        <taxon>Basidiomycota</taxon>
        <taxon>Agaricomycotina</taxon>
        <taxon>Agaricomycetes</taxon>
        <taxon>Agaricomycetidae</taxon>
        <taxon>Agaricales</taxon>
        <taxon>Marasmiineae</taxon>
        <taxon>Mycenaceae</taxon>
        <taxon>Mycena</taxon>
    </lineage>
</organism>
<feature type="transmembrane region" description="Helical" evidence="1">
    <location>
        <begin position="284"/>
        <end position="309"/>
    </location>
</feature>
<dbReference type="Proteomes" id="UP001221757">
    <property type="component" value="Unassembled WGS sequence"/>
</dbReference>
<evidence type="ECO:0000313" key="2">
    <source>
        <dbReference type="EMBL" id="KAJ7689099.1"/>
    </source>
</evidence>
<feature type="transmembrane region" description="Helical" evidence="1">
    <location>
        <begin position="55"/>
        <end position="77"/>
    </location>
</feature>
<keyword evidence="3" id="KW-1185">Reference proteome</keyword>
<proteinExistence type="predicted"/>
<name>A0AAD7DDH2_MYCRO</name>
<gene>
    <name evidence="2" type="ORF">B0H17DRAFT_1202467</name>
</gene>
<feature type="transmembrane region" description="Helical" evidence="1">
    <location>
        <begin position="399"/>
        <end position="422"/>
    </location>
</feature>
<dbReference type="AlphaFoldDB" id="A0AAD7DDH2"/>
<dbReference type="EMBL" id="JARKIE010000074">
    <property type="protein sequence ID" value="KAJ7689099.1"/>
    <property type="molecule type" value="Genomic_DNA"/>
</dbReference>
<accession>A0AAD7DDH2</accession>
<evidence type="ECO:0000256" key="1">
    <source>
        <dbReference type="SAM" id="Phobius"/>
    </source>
</evidence>
<keyword evidence="1" id="KW-0472">Membrane</keyword>
<keyword evidence="1" id="KW-1133">Transmembrane helix</keyword>
<reference evidence="2" key="1">
    <citation type="submission" date="2023-03" db="EMBL/GenBank/DDBJ databases">
        <title>Massive genome expansion in bonnet fungi (Mycena s.s.) driven by repeated elements and novel gene families across ecological guilds.</title>
        <authorList>
            <consortium name="Lawrence Berkeley National Laboratory"/>
            <person name="Harder C.B."/>
            <person name="Miyauchi S."/>
            <person name="Viragh M."/>
            <person name="Kuo A."/>
            <person name="Thoen E."/>
            <person name="Andreopoulos B."/>
            <person name="Lu D."/>
            <person name="Skrede I."/>
            <person name="Drula E."/>
            <person name="Henrissat B."/>
            <person name="Morin E."/>
            <person name="Kohler A."/>
            <person name="Barry K."/>
            <person name="LaButti K."/>
            <person name="Morin E."/>
            <person name="Salamov A."/>
            <person name="Lipzen A."/>
            <person name="Mereny Z."/>
            <person name="Hegedus B."/>
            <person name="Baldrian P."/>
            <person name="Stursova M."/>
            <person name="Weitz H."/>
            <person name="Taylor A."/>
            <person name="Grigoriev I.V."/>
            <person name="Nagy L.G."/>
            <person name="Martin F."/>
            <person name="Kauserud H."/>
        </authorList>
    </citation>
    <scope>NUCLEOTIDE SEQUENCE</scope>
    <source>
        <strain evidence="2">CBHHK067</strain>
    </source>
</reference>
<feature type="transmembrane region" description="Helical" evidence="1">
    <location>
        <begin position="321"/>
        <end position="341"/>
    </location>
</feature>
<sequence>MTAITVMLVLALTEIIVELGLTALSMRSLYSAVQDATDTISFSKQQASLIRLSSIIIFAEDIILVTNNAIADSLFIYRCYVIWSFNKRVISLPVCLLLITTVLGYRTVYRDNISSPGSHTVDSRIDFAFAIVTNLTLTGHTAGRIWWTRPPSNFALEASQPISLLHHLVLPSKFDCGMQADTAVFETGWDFAAQDVLKTAIALFFNGFYVLLVIFSLYFLRRQGGAGHHVLICAITVMFIFATTEITLQLVTATLSTQTLYAAGHDDGTIYNSRLDSLQRMSRILGFIEHLLLVTNNTVTHSFLIYCCYVIWGTSYYKKRVVVFPLVLLLSNTIVACVNVYRNDLGPLDSHFDFRISFGLGIATNLLVAGLMVGRIWWTRRHLQTIGQTKFIQRYNTAMSMLLESCVIYSIASSLIMVALSFNFNNGPISAVHIV</sequence>
<feature type="transmembrane region" description="Helical" evidence="1">
    <location>
        <begin position="356"/>
        <end position="378"/>
    </location>
</feature>
<feature type="transmembrane region" description="Helical" evidence="1">
    <location>
        <begin position="89"/>
        <end position="108"/>
    </location>
</feature>
<keyword evidence="1" id="KW-0812">Transmembrane</keyword>
<protein>
    <submittedName>
        <fullName evidence="2">Uncharacterized protein</fullName>
    </submittedName>
</protein>
<comment type="caution">
    <text evidence="2">The sequence shown here is derived from an EMBL/GenBank/DDBJ whole genome shotgun (WGS) entry which is preliminary data.</text>
</comment>
<evidence type="ECO:0000313" key="3">
    <source>
        <dbReference type="Proteomes" id="UP001221757"/>
    </source>
</evidence>